<protein>
    <submittedName>
        <fullName evidence="2">Expressed protein</fullName>
    </submittedName>
</protein>
<keyword evidence="1" id="KW-0732">Signal</keyword>
<evidence type="ECO:0000313" key="2">
    <source>
        <dbReference type="EMBL" id="CAH7684064.1"/>
    </source>
</evidence>
<gene>
    <name evidence="2" type="ORF">PPACK8108_LOCUS18025</name>
</gene>
<proteinExistence type="predicted"/>
<evidence type="ECO:0000256" key="1">
    <source>
        <dbReference type="SAM" id="SignalP"/>
    </source>
</evidence>
<sequence>MRCFILSAFLLVIIQAASASPIVERAEIQSSSEQTKEKFFGPGIPAAGLPIGGVPAFGPGAFGPGIGGIGGLGGGFGGLGGGFGGLGGGFGGLGGGFGGMGGGFGGMGGARGRRLLELWAVVALAAWAVWEVLGASEALEGSVDSSKTTRPRTR</sequence>
<keyword evidence="3" id="KW-1185">Reference proteome</keyword>
<dbReference type="AlphaFoldDB" id="A0AAV0BCH5"/>
<comment type="caution">
    <text evidence="2">The sequence shown here is derived from an EMBL/GenBank/DDBJ whole genome shotgun (WGS) entry which is preliminary data.</text>
</comment>
<evidence type="ECO:0000313" key="3">
    <source>
        <dbReference type="Proteomes" id="UP001153365"/>
    </source>
</evidence>
<dbReference type="EMBL" id="CALTRL010005152">
    <property type="protein sequence ID" value="CAH7684064.1"/>
    <property type="molecule type" value="Genomic_DNA"/>
</dbReference>
<feature type="chain" id="PRO_5043426473" evidence="1">
    <location>
        <begin position="20"/>
        <end position="154"/>
    </location>
</feature>
<name>A0AAV0BCH5_PHAPC</name>
<feature type="signal peptide" evidence="1">
    <location>
        <begin position="1"/>
        <end position="19"/>
    </location>
</feature>
<organism evidence="2 3">
    <name type="scientific">Phakopsora pachyrhizi</name>
    <name type="common">Asian soybean rust disease fungus</name>
    <dbReference type="NCBI Taxonomy" id="170000"/>
    <lineage>
        <taxon>Eukaryota</taxon>
        <taxon>Fungi</taxon>
        <taxon>Dikarya</taxon>
        <taxon>Basidiomycota</taxon>
        <taxon>Pucciniomycotina</taxon>
        <taxon>Pucciniomycetes</taxon>
        <taxon>Pucciniales</taxon>
        <taxon>Phakopsoraceae</taxon>
        <taxon>Phakopsora</taxon>
    </lineage>
</organism>
<reference evidence="2" key="1">
    <citation type="submission" date="2022-06" db="EMBL/GenBank/DDBJ databases">
        <authorList>
            <consortium name="SYNGENTA / RWTH Aachen University"/>
        </authorList>
    </citation>
    <scope>NUCLEOTIDE SEQUENCE</scope>
</reference>
<dbReference type="Proteomes" id="UP001153365">
    <property type="component" value="Unassembled WGS sequence"/>
</dbReference>
<accession>A0AAV0BCH5</accession>